<dbReference type="CDD" id="cd04590">
    <property type="entry name" value="CBS_pair_CorC_HlyC_assoc"/>
    <property type="match status" value="1"/>
</dbReference>
<protein>
    <recommendedName>
        <fullName evidence="8">CNNM transmembrane domain-containing protein</fullName>
    </recommendedName>
</protein>
<dbReference type="InterPro" id="IPR002550">
    <property type="entry name" value="CNNM"/>
</dbReference>
<evidence type="ECO:0000256" key="2">
    <source>
        <dbReference type="ARBA" id="ARBA00022692"/>
    </source>
</evidence>
<dbReference type="Pfam" id="PF01595">
    <property type="entry name" value="CNNM"/>
    <property type="match status" value="1"/>
</dbReference>
<dbReference type="InterPro" id="IPR046342">
    <property type="entry name" value="CBS_dom_sf"/>
</dbReference>
<dbReference type="InterPro" id="IPR044751">
    <property type="entry name" value="Ion_transp-like_CBS"/>
</dbReference>
<evidence type="ECO:0000256" key="3">
    <source>
        <dbReference type="ARBA" id="ARBA00022737"/>
    </source>
</evidence>
<dbReference type="InterPro" id="IPR045095">
    <property type="entry name" value="ACDP"/>
</dbReference>
<proteinExistence type="predicted"/>
<dbReference type="GO" id="GO:0010960">
    <property type="term" value="P:magnesium ion homeostasis"/>
    <property type="evidence" value="ECO:0007669"/>
    <property type="project" value="InterPro"/>
</dbReference>
<dbReference type="PANTHER" id="PTHR12064">
    <property type="entry name" value="METAL TRANSPORTER CNNM"/>
    <property type="match status" value="1"/>
</dbReference>
<keyword evidence="10" id="KW-1185">Reference proteome</keyword>
<keyword evidence="4 6" id="KW-1133">Transmembrane helix</keyword>
<dbReference type="AlphaFoldDB" id="A0A1V9ZMW6"/>
<evidence type="ECO:0000313" key="9">
    <source>
        <dbReference type="EMBL" id="OQR99328.1"/>
    </source>
</evidence>
<keyword evidence="5 6" id="KW-0472">Membrane</keyword>
<comment type="subcellular location">
    <subcellularLocation>
        <location evidence="1">Membrane</location>
        <topology evidence="1">Multi-pass membrane protein</topology>
    </subcellularLocation>
</comment>
<dbReference type="OrthoDB" id="5353557at2759"/>
<feature type="domain" description="CNNM transmembrane" evidence="8">
    <location>
        <begin position="12"/>
        <end position="193"/>
    </location>
</feature>
<dbReference type="STRING" id="74557.A0A1V9ZMW6"/>
<evidence type="ECO:0000259" key="8">
    <source>
        <dbReference type="PROSITE" id="PS51846"/>
    </source>
</evidence>
<gene>
    <name evidence="9" type="ORF">THRCLA_06546</name>
</gene>
<evidence type="ECO:0000313" key="10">
    <source>
        <dbReference type="Proteomes" id="UP000243217"/>
    </source>
</evidence>
<dbReference type="GO" id="GO:0016020">
    <property type="term" value="C:membrane"/>
    <property type="evidence" value="ECO:0007669"/>
    <property type="project" value="UniProtKB-SubCell"/>
</dbReference>
<feature type="transmembrane region" description="Helical" evidence="7">
    <location>
        <begin position="75"/>
        <end position="96"/>
    </location>
</feature>
<sequence>MPCKEYLTPSCDPSAFWLAAGIAVALILTAGMMAGLTMGLLSLDMLNVQILQLEGSPEEKARAERVFPVIQRHHLLLVTLLVFNAAANEALPVFLSKLMPETHAIVLSVTCVLIFGEILPSAVFTGKHQLAIAAAFVPLVHLLIILASPIAYPISKVLDCLLGEDHNCTRYKRKELKALIKLQQQTHPLPQQGTIAHFPTKPSYRLSMSGNLLTPLSTGNLTPHTNYGTHLHTDEVTIIHGALDLTTKTVTDVMIPWHEVFMLDEECLLDQNTMASILASGHSRIPIYRQDHNNIVGLLLVKRLIVLDPDDARPIKELALKKPMVISPDFSCYGLLNEFQKGRSHMALITRNVEYVQFSWIANEDLDPKRVEFVGVVTIEDVVEELIQEEIEDEADLGKALFHSSRRLVTQTREVGVMKCVAKLKQLASRARRRVYQRHHERRTSYANSNASTGYRSPGKLADCVSISMNESTPLLSKQVATIPPLH</sequence>
<keyword evidence="3" id="KW-0677">Repeat</keyword>
<dbReference type="EMBL" id="JNBS01001816">
    <property type="protein sequence ID" value="OQR99328.1"/>
    <property type="molecule type" value="Genomic_DNA"/>
</dbReference>
<dbReference type="GO" id="GO:0030026">
    <property type="term" value="P:intracellular manganese ion homeostasis"/>
    <property type="evidence" value="ECO:0007669"/>
    <property type="project" value="TreeGrafter"/>
</dbReference>
<evidence type="ECO:0000256" key="1">
    <source>
        <dbReference type="ARBA" id="ARBA00004141"/>
    </source>
</evidence>
<evidence type="ECO:0000256" key="5">
    <source>
        <dbReference type="ARBA" id="ARBA00023136"/>
    </source>
</evidence>
<dbReference type="Proteomes" id="UP000243217">
    <property type="component" value="Unassembled WGS sequence"/>
</dbReference>
<keyword evidence="2 6" id="KW-0812">Transmembrane</keyword>
<evidence type="ECO:0000256" key="4">
    <source>
        <dbReference type="ARBA" id="ARBA00022989"/>
    </source>
</evidence>
<organism evidence="9 10">
    <name type="scientific">Thraustotheca clavata</name>
    <dbReference type="NCBI Taxonomy" id="74557"/>
    <lineage>
        <taxon>Eukaryota</taxon>
        <taxon>Sar</taxon>
        <taxon>Stramenopiles</taxon>
        <taxon>Oomycota</taxon>
        <taxon>Saprolegniomycetes</taxon>
        <taxon>Saprolegniales</taxon>
        <taxon>Achlyaceae</taxon>
        <taxon>Thraustotheca</taxon>
    </lineage>
</organism>
<dbReference type="GO" id="GO:0005737">
    <property type="term" value="C:cytoplasm"/>
    <property type="evidence" value="ECO:0007669"/>
    <property type="project" value="TreeGrafter"/>
</dbReference>
<evidence type="ECO:0000256" key="7">
    <source>
        <dbReference type="SAM" id="Phobius"/>
    </source>
</evidence>
<accession>A0A1V9ZMW6</accession>
<feature type="transmembrane region" description="Helical" evidence="7">
    <location>
        <begin position="102"/>
        <end position="123"/>
    </location>
</feature>
<dbReference type="PROSITE" id="PS51846">
    <property type="entry name" value="CNNM"/>
    <property type="match status" value="1"/>
</dbReference>
<evidence type="ECO:0000256" key="6">
    <source>
        <dbReference type="PROSITE-ProRule" id="PRU01193"/>
    </source>
</evidence>
<feature type="transmembrane region" description="Helical" evidence="7">
    <location>
        <begin position="130"/>
        <end position="152"/>
    </location>
</feature>
<dbReference type="SUPFAM" id="SSF54631">
    <property type="entry name" value="CBS-domain pair"/>
    <property type="match status" value="1"/>
</dbReference>
<dbReference type="FunFam" id="3.10.580.10:FF:000006">
    <property type="entry name" value="DUF21 and CBS domain protein"/>
    <property type="match status" value="1"/>
</dbReference>
<reference evidence="9 10" key="1">
    <citation type="journal article" date="2014" name="Genome Biol. Evol.">
        <title>The secreted proteins of Achlya hypogyna and Thraustotheca clavata identify the ancestral oomycete secretome and reveal gene acquisitions by horizontal gene transfer.</title>
        <authorList>
            <person name="Misner I."/>
            <person name="Blouin N."/>
            <person name="Leonard G."/>
            <person name="Richards T.A."/>
            <person name="Lane C.E."/>
        </authorList>
    </citation>
    <scope>NUCLEOTIDE SEQUENCE [LARGE SCALE GENOMIC DNA]</scope>
    <source>
        <strain evidence="9 10">ATCC 34112</strain>
    </source>
</reference>
<dbReference type="PANTHER" id="PTHR12064:SF97">
    <property type="entry name" value="METAL TRANSPORTER CNNM-5"/>
    <property type="match status" value="1"/>
</dbReference>
<feature type="transmembrane region" description="Helical" evidence="7">
    <location>
        <begin position="15"/>
        <end position="41"/>
    </location>
</feature>
<name>A0A1V9ZMW6_9STRA</name>
<comment type="caution">
    <text evidence="9">The sequence shown here is derived from an EMBL/GenBank/DDBJ whole genome shotgun (WGS) entry which is preliminary data.</text>
</comment>
<dbReference type="Gene3D" id="3.10.580.10">
    <property type="entry name" value="CBS-domain"/>
    <property type="match status" value="1"/>
</dbReference>